<dbReference type="EMBL" id="CAKOAT010066378">
    <property type="protein sequence ID" value="CAH8306938.1"/>
    <property type="molecule type" value="Genomic_DNA"/>
</dbReference>
<keyword evidence="2" id="KW-1185">Reference proteome</keyword>
<proteinExistence type="predicted"/>
<feature type="non-terminal residue" evidence="1">
    <location>
        <position position="84"/>
    </location>
</feature>
<protein>
    <submittedName>
        <fullName evidence="1">Uncharacterized protein</fullName>
    </submittedName>
</protein>
<name>A0ABC8IZI0_ERUVS</name>
<comment type="caution">
    <text evidence="1">The sequence shown here is derived from an EMBL/GenBank/DDBJ whole genome shotgun (WGS) entry which is preliminary data.</text>
</comment>
<gene>
    <name evidence="1" type="ORF">ERUC_LOCUS4796</name>
</gene>
<accession>A0ABC8IZI0</accession>
<sequence length="84" mass="9872">MILKDEEQQMIFSLYFSSSAVFILILNPPKWGIQSSTFPLDWLPFYHHHHHLIYPLVSIFADRSSVLYFDLDYRSSAVAYDSSK</sequence>
<dbReference type="AlphaFoldDB" id="A0ABC8IZI0"/>
<reference evidence="1 2" key="1">
    <citation type="submission" date="2022-03" db="EMBL/GenBank/DDBJ databases">
        <authorList>
            <person name="Macdonald S."/>
            <person name="Ahmed S."/>
            <person name="Newling K."/>
        </authorList>
    </citation>
    <scope>NUCLEOTIDE SEQUENCE [LARGE SCALE GENOMIC DNA]</scope>
</reference>
<evidence type="ECO:0000313" key="2">
    <source>
        <dbReference type="Proteomes" id="UP001642260"/>
    </source>
</evidence>
<dbReference type="Proteomes" id="UP001642260">
    <property type="component" value="Unassembled WGS sequence"/>
</dbReference>
<evidence type="ECO:0000313" key="1">
    <source>
        <dbReference type="EMBL" id="CAH8306938.1"/>
    </source>
</evidence>
<organism evidence="1 2">
    <name type="scientific">Eruca vesicaria subsp. sativa</name>
    <name type="common">Garden rocket</name>
    <name type="synonym">Eruca sativa</name>
    <dbReference type="NCBI Taxonomy" id="29727"/>
    <lineage>
        <taxon>Eukaryota</taxon>
        <taxon>Viridiplantae</taxon>
        <taxon>Streptophyta</taxon>
        <taxon>Embryophyta</taxon>
        <taxon>Tracheophyta</taxon>
        <taxon>Spermatophyta</taxon>
        <taxon>Magnoliopsida</taxon>
        <taxon>eudicotyledons</taxon>
        <taxon>Gunneridae</taxon>
        <taxon>Pentapetalae</taxon>
        <taxon>rosids</taxon>
        <taxon>malvids</taxon>
        <taxon>Brassicales</taxon>
        <taxon>Brassicaceae</taxon>
        <taxon>Brassiceae</taxon>
        <taxon>Eruca</taxon>
    </lineage>
</organism>